<feature type="transmembrane region" description="Helical" evidence="1">
    <location>
        <begin position="12"/>
        <end position="35"/>
    </location>
</feature>
<gene>
    <name evidence="2" type="ORF">FHR92_002195</name>
</gene>
<keyword evidence="1" id="KW-1133">Transmembrane helix</keyword>
<name>A0A7W3XRN4_9BACL</name>
<accession>A0A7W3XRN4</accession>
<evidence type="ECO:0000256" key="1">
    <source>
        <dbReference type="SAM" id="Phobius"/>
    </source>
</evidence>
<dbReference type="EMBL" id="JACJIP010000012">
    <property type="protein sequence ID" value="MBA9085728.1"/>
    <property type="molecule type" value="Genomic_DNA"/>
</dbReference>
<proteinExistence type="predicted"/>
<keyword evidence="3" id="KW-1185">Reference proteome</keyword>
<dbReference type="Proteomes" id="UP000567067">
    <property type="component" value="Unassembled WGS sequence"/>
</dbReference>
<dbReference type="InterPro" id="IPR032820">
    <property type="entry name" value="ATPase_put"/>
</dbReference>
<evidence type="ECO:0000313" key="2">
    <source>
        <dbReference type="EMBL" id="MBA9085728.1"/>
    </source>
</evidence>
<dbReference type="Pfam" id="PF09527">
    <property type="entry name" value="ATPase_gene1"/>
    <property type="match status" value="1"/>
</dbReference>
<keyword evidence="1" id="KW-0472">Membrane</keyword>
<keyword evidence="1" id="KW-0812">Transmembrane</keyword>
<evidence type="ECO:0000313" key="3">
    <source>
        <dbReference type="Proteomes" id="UP000567067"/>
    </source>
</evidence>
<feature type="transmembrane region" description="Helical" evidence="1">
    <location>
        <begin position="47"/>
        <end position="68"/>
    </location>
</feature>
<evidence type="ECO:0008006" key="4">
    <source>
        <dbReference type="Google" id="ProtNLM"/>
    </source>
</evidence>
<protein>
    <recommendedName>
        <fullName evidence="4">ATPase F0F1</fullName>
    </recommendedName>
</protein>
<comment type="caution">
    <text evidence="2">The sequence shown here is derived from an EMBL/GenBank/DDBJ whole genome shotgun (WGS) entry which is preliminary data.</text>
</comment>
<sequence>MGTSNNDGKPWVAAACISGAGFLLVISVFVGFFGARWLVEQLDGPRYWIAIGTIGGLLLGIVNLIVLIKKFVGAQNG</sequence>
<dbReference type="AlphaFoldDB" id="A0A7W3XRN4"/>
<organism evidence="2 3">
    <name type="scientific">Fontibacillus solani</name>
    <dbReference type="NCBI Taxonomy" id="1572857"/>
    <lineage>
        <taxon>Bacteria</taxon>
        <taxon>Bacillati</taxon>
        <taxon>Bacillota</taxon>
        <taxon>Bacilli</taxon>
        <taxon>Bacillales</taxon>
        <taxon>Paenibacillaceae</taxon>
        <taxon>Fontibacillus</taxon>
    </lineage>
</organism>
<reference evidence="2 3" key="1">
    <citation type="submission" date="2020-08" db="EMBL/GenBank/DDBJ databases">
        <title>Genomic Encyclopedia of Type Strains, Phase III (KMG-III): the genomes of soil and plant-associated and newly described type strains.</title>
        <authorList>
            <person name="Whitman W."/>
        </authorList>
    </citation>
    <scope>NUCLEOTIDE SEQUENCE [LARGE SCALE GENOMIC DNA]</scope>
    <source>
        <strain evidence="2 3">CECT 8693</strain>
    </source>
</reference>
<dbReference type="RefSeq" id="WP_182535556.1">
    <property type="nucleotide sequence ID" value="NZ_JACJIP010000012.1"/>
</dbReference>